<name>A0A3B3Y1V0_9TELE</name>
<evidence type="ECO:0000313" key="5">
    <source>
        <dbReference type="Ensembl" id="ENSPMEP00000021085.1"/>
    </source>
</evidence>
<dbReference type="PANTHER" id="PTHR22803">
    <property type="entry name" value="MANNOSE, PHOSPHOLIPASE, LECTIN RECEPTOR RELATED"/>
    <property type="match status" value="1"/>
</dbReference>
<keyword evidence="3" id="KW-0812">Transmembrane</keyword>
<keyword evidence="3" id="KW-1133">Transmembrane helix</keyword>
<evidence type="ECO:0000256" key="2">
    <source>
        <dbReference type="SAM" id="MobiDB-lite"/>
    </source>
</evidence>
<dbReference type="Proteomes" id="UP000261480">
    <property type="component" value="Unplaced"/>
</dbReference>
<dbReference type="STRING" id="48701.ENSPMEP00000021085"/>
<feature type="region of interest" description="Disordered" evidence="2">
    <location>
        <begin position="112"/>
        <end position="131"/>
    </location>
</feature>
<dbReference type="InterPro" id="IPR016187">
    <property type="entry name" value="CTDL_fold"/>
</dbReference>
<dbReference type="InterPro" id="IPR016186">
    <property type="entry name" value="C-type_lectin-like/link_sf"/>
</dbReference>
<dbReference type="InterPro" id="IPR001304">
    <property type="entry name" value="C-type_lectin-like"/>
</dbReference>
<proteinExistence type="predicted"/>
<dbReference type="SMART" id="SM00034">
    <property type="entry name" value="CLECT"/>
    <property type="match status" value="1"/>
</dbReference>
<feature type="domain" description="C-type lectin" evidence="4">
    <location>
        <begin position="140"/>
        <end position="270"/>
    </location>
</feature>
<dbReference type="InterPro" id="IPR050111">
    <property type="entry name" value="C-type_lectin/snaclec_domain"/>
</dbReference>
<sequence>MKHEADAATEELKRQQRREAGGELLQETSVLPVFVLSFLIMRSSQRHTEGENPSRTSKLPAGGVVLLVLAGLLAAAVFVIFRLSFVMLETRESLQTLKEEIEALGENISELMSTQQPSCPPPPEAKSQRDLVRRPEWEKYQGSLYYFSIQMSSWNKSRRSCTDLGSDLVKIDSREEQVFLESRLRGLMENQYDKFWIGLTDSEEEGKWLWVDGSPLNKSLSFWMSWEPDDWKVTYSAGEDCAAIGIKEAADDLIRWFDQFCSLARRSICEKPADLPKPAERLRDTQR</sequence>
<reference evidence="5" key="2">
    <citation type="submission" date="2025-09" db="UniProtKB">
        <authorList>
            <consortium name="Ensembl"/>
        </authorList>
    </citation>
    <scope>IDENTIFICATION</scope>
</reference>
<dbReference type="InterPro" id="IPR033989">
    <property type="entry name" value="CD209-like_CTLD"/>
</dbReference>
<evidence type="ECO:0000313" key="6">
    <source>
        <dbReference type="Proteomes" id="UP000261480"/>
    </source>
</evidence>
<organism evidence="5 6">
    <name type="scientific">Poecilia mexicana</name>
    <dbReference type="NCBI Taxonomy" id="48701"/>
    <lineage>
        <taxon>Eukaryota</taxon>
        <taxon>Metazoa</taxon>
        <taxon>Chordata</taxon>
        <taxon>Craniata</taxon>
        <taxon>Vertebrata</taxon>
        <taxon>Euteleostomi</taxon>
        <taxon>Actinopterygii</taxon>
        <taxon>Neopterygii</taxon>
        <taxon>Teleostei</taxon>
        <taxon>Neoteleostei</taxon>
        <taxon>Acanthomorphata</taxon>
        <taxon>Ovalentaria</taxon>
        <taxon>Atherinomorphae</taxon>
        <taxon>Cyprinodontiformes</taxon>
        <taxon>Poeciliidae</taxon>
        <taxon>Poeciliinae</taxon>
        <taxon>Poecilia</taxon>
    </lineage>
</organism>
<dbReference type="Gene3D" id="3.10.100.10">
    <property type="entry name" value="Mannose-Binding Protein A, subunit A"/>
    <property type="match status" value="1"/>
</dbReference>
<reference evidence="5" key="1">
    <citation type="submission" date="2025-08" db="UniProtKB">
        <authorList>
            <consortium name="Ensembl"/>
        </authorList>
    </citation>
    <scope>IDENTIFICATION</scope>
</reference>
<dbReference type="CDD" id="cd03590">
    <property type="entry name" value="CLECT_DC-SIGN_like"/>
    <property type="match status" value="1"/>
</dbReference>
<dbReference type="GO" id="GO:0030246">
    <property type="term" value="F:carbohydrate binding"/>
    <property type="evidence" value="ECO:0007669"/>
    <property type="project" value="UniProtKB-KW"/>
</dbReference>
<evidence type="ECO:0000259" key="4">
    <source>
        <dbReference type="PROSITE" id="PS50041"/>
    </source>
</evidence>
<feature type="transmembrane region" description="Helical" evidence="3">
    <location>
        <begin position="61"/>
        <end position="81"/>
    </location>
</feature>
<dbReference type="SUPFAM" id="SSF56436">
    <property type="entry name" value="C-type lectin-like"/>
    <property type="match status" value="1"/>
</dbReference>
<dbReference type="Pfam" id="PF00059">
    <property type="entry name" value="Lectin_C"/>
    <property type="match status" value="1"/>
</dbReference>
<keyword evidence="3" id="KW-0472">Membrane</keyword>
<dbReference type="Ensembl" id="ENSPMET00000016143.1">
    <property type="protein sequence ID" value="ENSPMEP00000021085.1"/>
    <property type="gene ID" value="ENSPMEG00000001040.1"/>
</dbReference>
<protein>
    <recommendedName>
        <fullName evidence="4">C-type lectin domain-containing protein</fullName>
    </recommendedName>
</protein>
<evidence type="ECO:0000256" key="3">
    <source>
        <dbReference type="SAM" id="Phobius"/>
    </source>
</evidence>
<evidence type="ECO:0000256" key="1">
    <source>
        <dbReference type="ARBA" id="ARBA00022734"/>
    </source>
</evidence>
<dbReference type="AlphaFoldDB" id="A0A3B3Y1V0"/>
<keyword evidence="1" id="KW-0430">Lectin</keyword>
<dbReference type="PROSITE" id="PS50041">
    <property type="entry name" value="C_TYPE_LECTIN_2"/>
    <property type="match status" value="1"/>
</dbReference>
<accession>A0A3B3Y1V0</accession>
<keyword evidence="6" id="KW-1185">Reference proteome</keyword>